<proteinExistence type="predicted"/>
<evidence type="ECO:0000313" key="2">
    <source>
        <dbReference type="Proteomes" id="UP001183648"/>
    </source>
</evidence>
<dbReference type="RefSeq" id="WP_310304481.1">
    <property type="nucleotide sequence ID" value="NZ_BAAAPS010000005.1"/>
</dbReference>
<name>A0ABU2BZA7_9ACTN</name>
<evidence type="ECO:0000313" key="1">
    <source>
        <dbReference type="EMBL" id="MDR7363740.1"/>
    </source>
</evidence>
<gene>
    <name evidence="1" type="ORF">J2S63_003293</name>
</gene>
<comment type="caution">
    <text evidence="1">The sequence shown here is derived from an EMBL/GenBank/DDBJ whole genome shotgun (WGS) entry which is preliminary data.</text>
</comment>
<dbReference type="Proteomes" id="UP001183648">
    <property type="component" value="Unassembled WGS sequence"/>
</dbReference>
<reference evidence="1 2" key="1">
    <citation type="submission" date="2023-07" db="EMBL/GenBank/DDBJ databases">
        <title>Sequencing the genomes of 1000 actinobacteria strains.</title>
        <authorList>
            <person name="Klenk H.-P."/>
        </authorList>
    </citation>
    <scope>NUCLEOTIDE SEQUENCE [LARGE SCALE GENOMIC DNA]</scope>
    <source>
        <strain evidence="1 2">DSM 19426</strain>
    </source>
</reference>
<protein>
    <submittedName>
        <fullName evidence="1">Uncharacterized protein</fullName>
    </submittedName>
</protein>
<accession>A0ABU2BZA7</accession>
<keyword evidence="2" id="KW-1185">Reference proteome</keyword>
<sequence>MTTALTRRARRARPARPAHVVALAILALALAILTALLPARADAAYLSASSGRLGSISLQGPRLAASDLARQMANGYYSYSKHFTAGGLSVAPSPSSSGWQTVTVRSMVQRWDYSRWTTIAAREVSRYAGGSQWAGFPEWTWSPPTYLERRELYRVMQLVTWTDYSTGRLLAYTVVVPSTTADNACRTRWVGCTSYTDSVRF</sequence>
<organism evidence="1 2">
    <name type="scientific">Nocardioides marmoribigeumensis</name>
    <dbReference type="NCBI Taxonomy" id="433649"/>
    <lineage>
        <taxon>Bacteria</taxon>
        <taxon>Bacillati</taxon>
        <taxon>Actinomycetota</taxon>
        <taxon>Actinomycetes</taxon>
        <taxon>Propionibacteriales</taxon>
        <taxon>Nocardioidaceae</taxon>
        <taxon>Nocardioides</taxon>
    </lineage>
</organism>
<dbReference type="EMBL" id="JAVDYG010000001">
    <property type="protein sequence ID" value="MDR7363740.1"/>
    <property type="molecule type" value="Genomic_DNA"/>
</dbReference>